<dbReference type="PANTHER" id="PTHR30244:SF34">
    <property type="entry name" value="DTDP-4-AMINO-4,6-DIDEOXYGALACTOSE TRANSAMINASE"/>
    <property type="match status" value="1"/>
</dbReference>
<accession>A0AAE0RPX5</accession>
<keyword evidence="2" id="KW-1185">Reference proteome</keyword>
<organism evidence="1 2">
    <name type="scientific">Potamilus streckersoni</name>
    <dbReference type="NCBI Taxonomy" id="2493646"/>
    <lineage>
        <taxon>Eukaryota</taxon>
        <taxon>Metazoa</taxon>
        <taxon>Spiralia</taxon>
        <taxon>Lophotrochozoa</taxon>
        <taxon>Mollusca</taxon>
        <taxon>Bivalvia</taxon>
        <taxon>Autobranchia</taxon>
        <taxon>Heteroconchia</taxon>
        <taxon>Palaeoheterodonta</taxon>
        <taxon>Unionida</taxon>
        <taxon>Unionoidea</taxon>
        <taxon>Unionidae</taxon>
        <taxon>Ambleminae</taxon>
        <taxon>Lampsilini</taxon>
        <taxon>Potamilus</taxon>
    </lineage>
</organism>
<dbReference type="SUPFAM" id="SSF53383">
    <property type="entry name" value="PLP-dependent transferases"/>
    <property type="match status" value="1"/>
</dbReference>
<name>A0AAE0RPX5_9BIVA</name>
<reference evidence="1" key="3">
    <citation type="submission" date="2023-05" db="EMBL/GenBank/DDBJ databases">
        <authorList>
            <person name="Smith C.H."/>
        </authorList>
    </citation>
    <scope>NUCLEOTIDE SEQUENCE</scope>
    <source>
        <strain evidence="1">CHS0354</strain>
        <tissue evidence="1">Mantle</tissue>
    </source>
</reference>
<dbReference type="GO" id="GO:0000271">
    <property type="term" value="P:polysaccharide biosynthetic process"/>
    <property type="evidence" value="ECO:0007669"/>
    <property type="project" value="TreeGrafter"/>
</dbReference>
<dbReference type="InterPro" id="IPR015421">
    <property type="entry name" value="PyrdxlP-dep_Trfase_major"/>
</dbReference>
<reference evidence="1" key="2">
    <citation type="journal article" date="2021" name="Genome Biol. Evol.">
        <title>Developing a high-quality reference genome for a parasitic bivalve with doubly uniparental inheritance (Bivalvia: Unionida).</title>
        <authorList>
            <person name="Smith C.H."/>
        </authorList>
    </citation>
    <scope>NUCLEOTIDE SEQUENCE</scope>
    <source>
        <strain evidence="1">CHS0354</strain>
        <tissue evidence="1">Mantle</tissue>
    </source>
</reference>
<dbReference type="GO" id="GO:0008483">
    <property type="term" value="F:transaminase activity"/>
    <property type="evidence" value="ECO:0007669"/>
    <property type="project" value="TreeGrafter"/>
</dbReference>
<dbReference type="InterPro" id="IPR015424">
    <property type="entry name" value="PyrdxlP-dep_Trfase"/>
</dbReference>
<protein>
    <submittedName>
        <fullName evidence="1">Uncharacterized protein</fullName>
    </submittedName>
</protein>
<dbReference type="EMBL" id="JAEAOA010002192">
    <property type="protein sequence ID" value="KAK3577165.1"/>
    <property type="molecule type" value="Genomic_DNA"/>
</dbReference>
<dbReference type="Gene3D" id="3.40.640.10">
    <property type="entry name" value="Type I PLP-dependent aspartate aminotransferase-like (Major domain)"/>
    <property type="match status" value="1"/>
</dbReference>
<gene>
    <name evidence="1" type="ORF">CHS0354_037504</name>
</gene>
<dbReference type="Pfam" id="PF01041">
    <property type="entry name" value="DegT_DnrJ_EryC1"/>
    <property type="match status" value="1"/>
</dbReference>
<reference evidence="1" key="1">
    <citation type="journal article" date="2021" name="Genome Biol. Evol.">
        <title>A High-Quality Reference Genome for a Parasitic Bivalve with Doubly Uniparental Inheritance (Bivalvia: Unionida).</title>
        <authorList>
            <person name="Smith C.H."/>
        </authorList>
    </citation>
    <scope>NUCLEOTIDE SEQUENCE</scope>
    <source>
        <strain evidence="1">CHS0354</strain>
    </source>
</reference>
<sequence length="429" mass="48652">MMSEIIPYTCVFIDADWKVFVRAAMNCFSCHNRESLVRDLSSMWTNSQNPNHVIPCLSVRTGFDLFLRVKNFPPGSEILMSAVNIPDMITVVKHHGLKVVPLDISIHTSGPKPELLEGLITEKTVAVLVAHIYGKWINMGPVIRFAQKHGLSVIEDCAEVFCGFEKLGHPESDIALFSFGVIKYYTAFGGAIAKIKDSEIFSQMKSLYDTYNVQKQSDYLYKIAKYFVPFIFLNCPSVIKPSMFLTRTFNIDHKAAFIKLLRGFPDHLMERIRHRPSTALLKVMLGRFKSFSQSDFNTSQVKGEYVKERLPESVTLVGQEAEVNNYWLFPFLAENPDNMVKLLNAMGVDAYRGATQLNLIEPETSSQKGESESFDPFYPYEAKYLIDHVVYLPVNKTVPFEVLDKICKCVELSVKMSKAAPVVHVRSKL</sequence>
<evidence type="ECO:0000313" key="1">
    <source>
        <dbReference type="EMBL" id="KAK3577165.1"/>
    </source>
</evidence>
<proteinExistence type="predicted"/>
<dbReference type="PANTHER" id="PTHR30244">
    <property type="entry name" value="TRANSAMINASE"/>
    <property type="match status" value="1"/>
</dbReference>
<dbReference type="InterPro" id="IPR000653">
    <property type="entry name" value="DegT/StrS_aminotransferase"/>
</dbReference>
<dbReference type="AlphaFoldDB" id="A0AAE0RPX5"/>
<dbReference type="FunFam" id="3.40.640.10:FF:000227">
    <property type="entry name" value="Predicted protein"/>
    <property type="match status" value="1"/>
</dbReference>
<comment type="caution">
    <text evidence="1">The sequence shown here is derived from an EMBL/GenBank/DDBJ whole genome shotgun (WGS) entry which is preliminary data.</text>
</comment>
<evidence type="ECO:0000313" key="2">
    <source>
        <dbReference type="Proteomes" id="UP001195483"/>
    </source>
</evidence>
<dbReference type="GO" id="GO:0030170">
    <property type="term" value="F:pyridoxal phosphate binding"/>
    <property type="evidence" value="ECO:0007669"/>
    <property type="project" value="TreeGrafter"/>
</dbReference>
<dbReference type="Proteomes" id="UP001195483">
    <property type="component" value="Unassembled WGS sequence"/>
</dbReference>